<evidence type="ECO:0000256" key="12">
    <source>
        <dbReference type="SAM" id="Phobius"/>
    </source>
</evidence>
<evidence type="ECO:0000256" key="6">
    <source>
        <dbReference type="ARBA" id="ARBA00022692"/>
    </source>
</evidence>
<dbReference type="EMBL" id="MLQQ01000054">
    <property type="protein sequence ID" value="OIJ08311.1"/>
    <property type="molecule type" value="Genomic_DNA"/>
</dbReference>
<gene>
    <name evidence="13" type="ORF">BKP35_17800</name>
</gene>
<dbReference type="PANTHER" id="PTHR43141:SF5">
    <property type="entry name" value="CYTOCHROME BD-I UBIQUINOL OXIDASE SUBUNIT 2"/>
    <property type="match status" value="1"/>
</dbReference>
<evidence type="ECO:0000313" key="13">
    <source>
        <dbReference type="EMBL" id="OIJ08311.1"/>
    </source>
</evidence>
<evidence type="ECO:0000313" key="14">
    <source>
        <dbReference type="Proteomes" id="UP000180098"/>
    </source>
</evidence>
<feature type="transmembrane region" description="Helical" evidence="12">
    <location>
        <begin position="199"/>
        <end position="220"/>
    </location>
</feature>
<keyword evidence="3" id="KW-0813">Transport</keyword>
<comment type="subcellular location">
    <subcellularLocation>
        <location evidence="1">Cell membrane</location>
        <topology evidence="1">Multi-pass membrane protein</topology>
    </subcellularLocation>
</comment>
<reference evidence="13 14" key="1">
    <citation type="submission" date="2016-10" db="EMBL/GenBank/DDBJ databases">
        <title>Draft genome sequences of four alkaliphilic bacteria belonging to the Anaerobacillus genus.</title>
        <authorList>
            <person name="Bassil N.M."/>
            <person name="Lloyd J.R."/>
        </authorList>
    </citation>
    <scope>NUCLEOTIDE SEQUENCE [LARGE SCALE GENOMIC DNA]</scope>
    <source>
        <strain evidence="13 14">DSM 15340</strain>
    </source>
</reference>
<dbReference type="NCBIfam" id="TIGR00203">
    <property type="entry name" value="cydB"/>
    <property type="match status" value="1"/>
</dbReference>
<dbReference type="AlphaFoldDB" id="A0A1S2L7F7"/>
<dbReference type="GO" id="GO:0005886">
    <property type="term" value="C:plasma membrane"/>
    <property type="evidence" value="ECO:0007669"/>
    <property type="project" value="UniProtKB-SubCell"/>
</dbReference>
<accession>A0A1S2L7F7</accession>
<keyword evidence="14" id="KW-1185">Reference proteome</keyword>
<keyword evidence="8" id="KW-0249">Electron transport</keyword>
<keyword evidence="5" id="KW-0349">Heme</keyword>
<evidence type="ECO:0000256" key="8">
    <source>
        <dbReference type="ARBA" id="ARBA00022982"/>
    </source>
</evidence>
<dbReference type="Pfam" id="PF02322">
    <property type="entry name" value="Cyt_bd_oxida_II"/>
    <property type="match status" value="1"/>
</dbReference>
<keyword evidence="11 12" id="KW-0472">Membrane</keyword>
<proteinExistence type="inferred from homology"/>
<keyword evidence="4" id="KW-1003">Cell membrane</keyword>
<feature type="transmembrane region" description="Helical" evidence="12">
    <location>
        <begin position="162"/>
        <end position="183"/>
    </location>
</feature>
<organism evidence="13 14">
    <name type="scientific">Anaerobacillus arseniciselenatis</name>
    <dbReference type="NCBI Taxonomy" id="85682"/>
    <lineage>
        <taxon>Bacteria</taxon>
        <taxon>Bacillati</taxon>
        <taxon>Bacillota</taxon>
        <taxon>Bacilli</taxon>
        <taxon>Bacillales</taxon>
        <taxon>Bacillaceae</taxon>
        <taxon>Anaerobacillus</taxon>
    </lineage>
</organism>
<feature type="transmembrane region" description="Helical" evidence="12">
    <location>
        <begin position="6"/>
        <end position="36"/>
    </location>
</feature>
<protein>
    <submittedName>
        <fullName evidence="13">Cytochrome d ubiquinol oxidase subunit II</fullName>
    </submittedName>
</protein>
<evidence type="ECO:0000256" key="7">
    <source>
        <dbReference type="ARBA" id="ARBA00022723"/>
    </source>
</evidence>
<dbReference type="GO" id="GO:0009055">
    <property type="term" value="F:electron transfer activity"/>
    <property type="evidence" value="ECO:0007669"/>
    <property type="project" value="TreeGrafter"/>
</dbReference>
<keyword evidence="10" id="KW-0408">Iron</keyword>
<dbReference type="GO" id="GO:0019646">
    <property type="term" value="P:aerobic electron transport chain"/>
    <property type="evidence" value="ECO:0007669"/>
    <property type="project" value="TreeGrafter"/>
</dbReference>
<feature type="transmembrane region" description="Helical" evidence="12">
    <location>
        <begin position="258"/>
        <end position="283"/>
    </location>
</feature>
<evidence type="ECO:0000256" key="3">
    <source>
        <dbReference type="ARBA" id="ARBA00022448"/>
    </source>
</evidence>
<evidence type="ECO:0000256" key="1">
    <source>
        <dbReference type="ARBA" id="ARBA00004651"/>
    </source>
</evidence>
<dbReference type="Proteomes" id="UP000180098">
    <property type="component" value="Unassembled WGS sequence"/>
</dbReference>
<evidence type="ECO:0000256" key="2">
    <source>
        <dbReference type="ARBA" id="ARBA00007543"/>
    </source>
</evidence>
<dbReference type="GO" id="GO:0016682">
    <property type="term" value="F:oxidoreductase activity, acting on diphenols and related substances as donors, oxygen as acceptor"/>
    <property type="evidence" value="ECO:0007669"/>
    <property type="project" value="TreeGrafter"/>
</dbReference>
<dbReference type="GO" id="GO:0070069">
    <property type="term" value="C:cytochrome complex"/>
    <property type="evidence" value="ECO:0007669"/>
    <property type="project" value="TreeGrafter"/>
</dbReference>
<evidence type="ECO:0000256" key="10">
    <source>
        <dbReference type="ARBA" id="ARBA00023004"/>
    </source>
</evidence>
<dbReference type="PIRSF" id="PIRSF000267">
    <property type="entry name" value="Cyt_oxidse_sub2"/>
    <property type="match status" value="1"/>
</dbReference>
<dbReference type="GO" id="GO:0046872">
    <property type="term" value="F:metal ion binding"/>
    <property type="evidence" value="ECO:0007669"/>
    <property type="project" value="UniProtKB-KW"/>
</dbReference>
<feature type="transmembrane region" description="Helical" evidence="12">
    <location>
        <begin position="82"/>
        <end position="104"/>
    </location>
</feature>
<feature type="transmembrane region" description="Helical" evidence="12">
    <location>
        <begin position="303"/>
        <end position="328"/>
    </location>
</feature>
<keyword evidence="6 12" id="KW-0812">Transmembrane</keyword>
<comment type="similarity">
    <text evidence="2">Belongs to the cytochrome ubiquinol oxidase subunit 2 family.</text>
</comment>
<dbReference type="OrthoDB" id="9776710at2"/>
<name>A0A1S2L7F7_9BACI</name>
<evidence type="ECO:0000256" key="9">
    <source>
        <dbReference type="ARBA" id="ARBA00022989"/>
    </source>
</evidence>
<sequence length="339" mass="37528">MDLNVIWFILLGVLIIGYAVLDGFDLGVGTLFYTLGKTKEEKKTLINSIGPVWDGNEVWLLTAGGALFAAFPFVYATVFSGFYFAMLLVLFGLIFRAIAVEYYFKTEDDPHMQKLMGRLFFIGSLLPGLLFGVAMGNVVVGIPMDEMQNYSGTFFALLNPYALLLGIVGLIGFLLQGTAYTILKTDGELQKRAIRLTKVFSYAIIVAWLAGTLTAQIYAPHMFTNYFNYPVLFIIPLTTVAALIAIPMFLKMKHYGKLFVASSLVIFTKIGTLAAGMFPNLVFSANSAPNLTIYNASSTELTLRVMFIIALIGMPLVIIYTIYVYYVFRGKATPERSGY</sequence>
<evidence type="ECO:0000256" key="4">
    <source>
        <dbReference type="ARBA" id="ARBA00022475"/>
    </source>
</evidence>
<keyword evidence="9 12" id="KW-1133">Transmembrane helix</keyword>
<evidence type="ECO:0000256" key="11">
    <source>
        <dbReference type="ARBA" id="ARBA00023136"/>
    </source>
</evidence>
<evidence type="ECO:0000256" key="5">
    <source>
        <dbReference type="ARBA" id="ARBA00022617"/>
    </source>
</evidence>
<comment type="caution">
    <text evidence="13">The sequence shown here is derived from an EMBL/GenBank/DDBJ whole genome shotgun (WGS) entry which is preliminary data.</text>
</comment>
<feature type="transmembrane region" description="Helical" evidence="12">
    <location>
        <begin position="226"/>
        <end position="246"/>
    </location>
</feature>
<dbReference type="RefSeq" id="WP_071314730.1">
    <property type="nucleotide sequence ID" value="NZ_MLQQ01000054.1"/>
</dbReference>
<dbReference type="InterPro" id="IPR003317">
    <property type="entry name" value="Cyt-d_oxidase_su2"/>
</dbReference>
<keyword evidence="7" id="KW-0479">Metal-binding</keyword>
<feature type="transmembrane region" description="Helical" evidence="12">
    <location>
        <begin position="116"/>
        <end position="142"/>
    </location>
</feature>
<dbReference type="PANTHER" id="PTHR43141">
    <property type="entry name" value="CYTOCHROME BD2 SUBUNIT II"/>
    <property type="match status" value="1"/>
</dbReference>